<proteinExistence type="inferred from homology"/>
<feature type="domain" description="VWFA" evidence="17">
    <location>
        <begin position="132"/>
        <end position="374"/>
    </location>
</feature>
<dbReference type="InterPro" id="IPR002035">
    <property type="entry name" value="VWF_A"/>
</dbReference>
<dbReference type="FunFam" id="3.40.50.410:FF:000002">
    <property type="entry name" value="Integrin beta"/>
    <property type="match status" value="1"/>
</dbReference>
<accession>A0A336KAI0</accession>
<evidence type="ECO:0000259" key="17">
    <source>
        <dbReference type="PROSITE" id="PS50234"/>
    </source>
</evidence>
<gene>
    <name evidence="18" type="primary">CSON003733</name>
</gene>
<dbReference type="GO" id="GO:0005925">
    <property type="term" value="C:focal adhesion"/>
    <property type="evidence" value="ECO:0007669"/>
    <property type="project" value="TreeGrafter"/>
</dbReference>
<keyword evidence="12" id="KW-1015">Disulfide bond</keyword>
<dbReference type="GO" id="GO:0007160">
    <property type="term" value="P:cell-matrix adhesion"/>
    <property type="evidence" value="ECO:0007669"/>
    <property type="project" value="TreeGrafter"/>
</dbReference>
<dbReference type="Gene3D" id="2.60.40.1510">
    <property type="entry name" value="ntegrin, alpha v. Chain A, domain 3"/>
    <property type="match status" value="1"/>
</dbReference>
<evidence type="ECO:0000256" key="9">
    <source>
        <dbReference type="ARBA" id="ARBA00022989"/>
    </source>
</evidence>
<keyword evidence="5 14" id="KW-0812">Transmembrane</keyword>
<dbReference type="Pfam" id="PF00362">
    <property type="entry name" value="Integrin_beta"/>
    <property type="match status" value="1"/>
</dbReference>
<dbReference type="GO" id="GO:0009986">
    <property type="term" value="C:cell surface"/>
    <property type="evidence" value="ECO:0007669"/>
    <property type="project" value="TreeGrafter"/>
</dbReference>
<evidence type="ECO:0000256" key="6">
    <source>
        <dbReference type="ARBA" id="ARBA00022729"/>
    </source>
</evidence>
<dbReference type="EMBL" id="UFQT01000170">
    <property type="protein sequence ID" value="SSX21078.1"/>
    <property type="molecule type" value="Genomic_DNA"/>
</dbReference>
<dbReference type="PROSITE" id="PS50234">
    <property type="entry name" value="VWFA"/>
    <property type="match status" value="1"/>
</dbReference>
<evidence type="ECO:0000256" key="5">
    <source>
        <dbReference type="ARBA" id="ARBA00022692"/>
    </source>
</evidence>
<dbReference type="PRINTS" id="PR01186">
    <property type="entry name" value="INTEGRINB"/>
</dbReference>
<evidence type="ECO:0000313" key="18">
    <source>
        <dbReference type="EMBL" id="SSX00698.1"/>
    </source>
</evidence>
<keyword evidence="13" id="KW-0325">Glycoprotein</keyword>
<dbReference type="PANTHER" id="PTHR10082">
    <property type="entry name" value="INTEGRIN BETA SUBUNIT"/>
    <property type="match status" value="1"/>
</dbReference>
<evidence type="ECO:0000256" key="12">
    <source>
        <dbReference type="ARBA" id="ARBA00023157"/>
    </source>
</evidence>
<evidence type="ECO:0000256" key="13">
    <source>
        <dbReference type="ARBA" id="ARBA00023180"/>
    </source>
</evidence>
<evidence type="ECO:0000256" key="2">
    <source>
        <dbReference type="ARBA" id="ARBA00007449"/>
    </source>
</evidence>
<dbReference type="SUPFAM" id="SSF57196">
    <property type="entry name" value="EGF/Laminin"/>
    <property type="match status" value="1"/>
</dbReference>
<evidence type="ECO:0000313" key="19">
    <source>
        <dbReference type="EMBL" id="SSX21078.1"/>
    </source>
</evidence>
<evidence type="ECO:0000256" key="16">
    <source>
        <dbReference type="SAM" id="SignalP"/>
    </source>
</evidence>
<dbReference type="SMART" id="SM01241">
    <property type="entry name" value="Integrin_b_cyt"/>
    <property type="match status" value="1"/>
</dbReference>
<dbReference type="Pfam" id="PF08725">
    <property type="entry name" value="Integrin_b_cyt"/>
    <property type="match status" value="1"/>
</dbReference>
<protein>
    <recommendedName>
        <fullName evidence="14">Integrin beta</fullName>
    </recommendedName>
</protein>
<dbReference type="PROSITE" id="PS52047">
    <property type="entry name" value="I_EGF_2"/>
    <property type="match status" value="1"/>
</dbReference>
<reference evidence="18" key="1">
    <citation type="submission" date="2018-04" db="EMBL/GenBank/DDBJ databases">
        <authorList>
            <person name="Go L.Y."/>
            <person name="Mitchell J.A."/>
        </authorList>
    </citation>
    <scope>NUCLEOTIDE SEQUENCE</scope>
    <source>
        <tissue evidence="18">Whole organism</tissue>
    </source>
</reference>
<dbReference type="InterPro" id="IPR040622">
    <property type="entry name" value="EGF_integrin_1"/>
</dbReference>
<keyword evidence="11 15" id="KW-0472">Membrane</keyword>
<dbReference type="Pfam" id="PF17205">
    <property type="entry name" value="PSI_integrin"/>
    <property type="match status" value="1"/>
</dbReference>
<feature type="chain" id="PRO_5033342591" description="Integrin beta" evidence="16">
    <location>
        <begin position="22"/>
        <end position="957"/>
    </location>
</feature>
<dbReference type="EMBL" id="UFQS01000170">
    <property type="protein sequence ID" value="SSX00698.1"/>
    <property type="molecule type" value="Genomic_DNA"/>
</dbReference>
<name>A0A336KAI0_CULSO</name>
<keyword evidence="10 14" id="KW-0401">Integrin</keyword>
<dbReference type="InterPro" id="IPR014836">
    <property type="entry name" value="Integrin_bsu_cyt_dom"/>
</dbReference>
<dbReference type="FunFam" id="2.10.25.10:FF:000036">
    <property type="entry name" value="Integrin beta"/>
    <property type="match status" value="1"/>
</dbReference>
<dbReference type="InterPro" id="IPR015812">
    <property type="entry name" value="Integrin_bsu"/>
</dbReference>
<dbReference type="Pfam" id="PF07974">
    <property type="entry name" value="EGF_2"/>
    <property type="match status" value="2"/>
</dbReference>
<organism evidence="18">
    <name type="scientific">Culicoides sonorensis</name>
    <name type="common">Biting midge</name>
    <dbReference type="NCBI Taxonomy" id="179676"/>
    <lineage>
        <taxon>Eukaryota</taxon>
        <taxon>Metazoa</taxon>
        <taxon>Ecdysozoa</taxon>
        <taxon>Arthropoda</taxon>
        <taxon>Hexapoda</taxon>
        <taxon>Insecta</taxon>
        <taxon>Pterygota</taxon>
        <taxon>Neoptera</taxon>
        <taxon>Endopterygota</taxon>
        <taxon>Diptera</taxon>
        <taxon>Nematocera</taxon>
        <taxon>Chironomoidea</taxon>
        <taxon>Ceratopogonidae</taxon>
        <taxon>Ceratopogoninae</taxon>
        <taxon>Culicoides</taxon>
        <taxon>Monoculicoides</taxon>
    </lineage>
</organism>
<dbReference type="GO" id="GO:0008305">
    <property type="term" value="C:integrin complex"/>
    <property type="evidence" value="ECO:0007669"/>
    <property type="project" value="TreeGrafter"/>
</dbReference>
<keyword evidence="8 14" id="KW-0130">Cell adhesion</keyword>
<dbReference type="VEuPathDB" id="VectorBase:CSON003733"/>
<dbReference type="GO" id="GO:0007229">
    <property type="term" value="P:integrin-mediated signaling pathway"/>
    <property type="evidence" value="ECO:0007669"/>
    <property type="project" value="UniProtKB-KW"/>
</dbReference>
<evidence type="ECO:0000256" key="10">
    <source>
        <dbReference type="ARBA" id="ARBA00023037"/>
    </source>
</evidence>
<dbReference type="SUPFAM" id="SSF53300">
    <property type="entry name" value="vWA-like"/>
    <property type="match status" value="1"/>
</dbReference>
<dbReference type="SMART" id="SM00187">
    <property type="entry name" value="INB"/>
    <property type="match status" value="1"/>
</dbReference>
<dbReference type="PANTHER" id="PTHR10082:SF59">
    <property type="entry name" value="INTEGRIN BETA-NU"/>
    <property type="match status" value="1"/>
</dbReference>
<feature type="transmembrane region" description="Helical" evidence="15">
    <location>
        <begin position="720"/>
        <end position="745"/>
    </location>
</feature>
<dbReference type="Gene3D" id="1.20.5.100">
    <property type="entry name" value="Cytochrome c1, transmembrane anchor, C-terminal"/>
    <property type="match status" value="1"/>
</dbReference>
<dbReference type="InterPro" id="IPR033760">
    <property type="entry name" value="Integrin_beta_N"/>
</dbReference>
<dbReference type="Gene3D" id="3.40.50.410">
    <property type="entry name" value="von Willebrand factor, type A domain"/>
    <property type="match status" value="1"/>
</dbReference>
<dbReference type="GO" id="GO:0005178">
    <property type="term" value="F:integrin binding"/>
    <property type="evidence" value="ECO:0007669"/>
    <property type="project" value="TreeGrafter"/>
</dbReference>
<dbReference type="InterPro" id="IPR013111">
    <property type="entry name" value="EGF_extracell"/>
</dbReference>
<keyword evidence="7" id="KW-0677">Repeat</keyword>
<evidence type="ECO:0000256" key="11">
    <source>
        <dbReference type="ARBA" id="ARBA00023136"/>
    </source>
</evidence>
<dbReference type="InterPro" id="IPR002369">
    <property type="entry name" value="Integrin_bsu_VWA"/>
</dbReference>
<evidence type="ECO:0000256" key="3">
    <source>
        <dbReference type="ARBA" id="ARBA00022475"/>
    </source>
</evidence>
<dbReference type="PROSITE" id="PS00243">
    <property type="entry name" value="I_EGF_1"/>
    <property type="match status" value="1"/>
</dbReference>
<keyword evidence="6 16" id="KW-0732">Signal</keyword>
<dbReference type="InterPro" id="IPR057243">
    <property type="entry name" value="Integrin_I-EGF_CS"/>
</dbReference>
<keyword evidence="4" id="KW-0245">EGF-like domain</keyword>
<comment type="similarity">
    <text evidence="2 14">Belongs to the integrin beta chain family.</text>
</comment>
<dbReference type="SUPFAM" id="SSF103575">
    <property type="entry name" value="Plexin repeat"/>
    <property type="match status" value="1"/>
</dbReference>
<keyword evidence="3" id="KW-1003">Cell membrane</keyword>
<dbReference type="GO" id="GO:0098609">
    <property type="term" value="P:cell-cell adhesion"/>
    <property type="evidence" value="ECO:0007669"/>
    <property type="project" value="TreeGrafter"/>
</dbReference>
<evidence type="ECO:0000256" key="15">
    <source>
        <dbReference type="SAM" id="Phobius"/>
    </source>
</evidence>
<evidence type="ECO:0000256" key="1">
    <source>
        <dbReference type="ARBA" id="ARBA00004251"/>
    </source>
</evidence>
<evidence type="ECO:0000256" key="8">
    <source>
        <dbReference type="ARBA" id="ARBA00022889"/>
    </source>
</evidence>
<dbReference type="OMA" id="KQGMGAC"/>
<dbReference type="GO" id="GO:0016477">
    <property type="term" value="P:cell migration"/>
    <property type="evidence" value="ECO:0007669"/>
    <property type="project" value="TreeGrafter"/>
</dbReference>
<dbReference type="Pfam" id="PF18372">
    <property type="entry name" value="I-EGF_1"/>
    <property type="match status" value="1"/>
</dbReference>
<dbReference type="AlphaFoldDB" id="A0A336KAI0"/>
<dbReference type="Gene3D" id="2.10.25.10">
    <property type="entry name" value="Laminin"/>
    <property type="match status" value="3"/>
</dbReference>
<reference evidence="19" key="2">
    <citation type="submission" date="2018-07" db="EMBL/GenBank/DDBJ databases">
        <authorList>
            <person name="Quirk P.G."/>
            <person name="Krulwich T.A."/>
        </authorList>
    </citation>
    <scope>NUCLEOTIDE SEQUENCE</scope>
</reference>
<dbReference type="InterPro" id="IPR036465">
    <property type="entry name" value="vWFA_dom_sf"/>
</dbReference>
<evidence type="ECO:0000256" key="4">
    <source>
        <dbReference type="ARBA" id="ARBA00022536"/>
    </source>
</evidence>
<sequence>MSEKKAFLTTILLIFISNVISQDSNCVSYTTCDSCLEVEGCAWCVDRTYDPKLPRCMNKLNLIQFNCSLQWIQESREMKKNIFQDEPLSDFTRDNEYDAFQIRPQRVKMMMKKGTTQEIKMKFRPARNYPLDLYYLMDLTWTMKDDKETLVTMGGSLANALNNLTENNRLGFGSFADKPTIPYIMISETEKLNPCSVEQNTCAPTYLYRHHLSLTDDINQFIKEVNKSVVTGNMDNMEGGLEALMQVLVCDDRVGWSERSRKIVIFATDGWMHVAGFGLLGGAPLKNDGKCHIDSRGEYRSGLTMDYPSLEEIYRELVRRKVNVIFAVTDQVLNHYNGIKSLMPDQSNVGMLQADSSNVLQLVETGFTEFVRKVNFIDDAPDYFKVEYLTKCGDKYADYVSQSSCDNIEIGKEYEFLIQVTLLDSPDIIGLERQTIKIEEASLSDEYLQLEIELEMTCPCMKEEIGDPKSMRCNNNGEFKCGMCLCYEGFVGSFCDCNLKNYTSSQELDAQCRHASGRVEGEILTCSGRGECLCGVCYCEKGFEGKFCECNQCQSDKNGRICSGNGACDCGKCSCKPGWTGDNCECTSRTETCIAPGTDEICSSKGECICGACQCTGNNRGQFCEHVPGGLSSLCKFYDDCVEQTILKKLGKTNDISNCTAIDDKPYTIQFTDDLPAKTCYVRIKYDESTSCGYDYSYELDKDNHPTLTILNQECPPTDYAFIGFLTVFISTMLIGLFLICLYFICIKIKDKREYAKFEMEQKEKTRYSLNMSPIYKSPITKYEVPQFTFEPEKTQEFQMIRTPSVEEKQSLEFTTIKTTTNQPLQEFTTNGTNSNQSSLKLTTIKTTSNPQPPEFTTIRTTSSQPPAEFTTVRTTSIESPREFTTMRTTLNQQPAEFTTIGHSHEPPEFSTMRSFSFEPQHTQEFNTTRTTTIGPDGTEEVRMIRTTTVTKSTKYD</sequence>
<comment type="subcellular location">
    <subcellularLocation>
        <location evidence="1 14">Cell membrane</location>
        <topology evidence="1 14">Single-pass type I membrane protein</topology>
    </subcellularLocation>
</comment>
<evidence type="ECO:0000256" key="14">
    <source>
        <dbReference type="RuleBase" id="RU000633"/>
    </source>
</evidence>
<keyword evidence="9 15" id="KW-1133">Transmembrane helix</keyword>
<feature type="signal peptide" evidence="16">
    <location>
        <begin position="1"/>
        <end position="21"/>
    </location>
</feature>
<dbReference type="GO" id="GO:0033627">
    <property type="term" value="P:cell adhesion mediated by integrin"/>
    <property type="evidence" value="ECO:0007669"/>
    <property type="project" value="TreeGrafter"/>
</dbReference>
<evidence type="ECO:0000256" key="7">
    <source>
        <dbReference type="ARBA" id="ARBA00022737"/>
    </source>
</evidence>